<name>A0A369JF02_HYPMA</name>
<gene>
    <name evidence="1" type="ORF">Hypma_014394</name>
</gene>
<dbReference type="InParanoid" id="A0A369JF02"/>
<evidence type="ECO:0000313" key="2">
    <source>
        <dbReference type="Proteomes" id="UP000076154"/>
    </source>
</evidence>
<evidence type="ECO:0000313" key="1">
    <source>
        <dbReference type="EMBL" id="RDB18985.1"/>
    </source>
</evidence>
<reference evidence="1" key="1">
    <citation type="submission" date="2018-04" db="EMBL/GenBank/DDBJ databases">
        <title>Whole genome sequencing of Hypsizygus marmoreus.</title>
        <authorList>
            <person name="Choi I.-G."/>
            <person name="Min B."/>
            <person name="Kim J.-G."/>
            <person name="Kim S."/>
            <person name="Oh Y.-L."/>
            <person name="Kong W.-S."/>
            <person name="Park H."/>
            <person name="Jeong J."/>
            <person name="Song E.-S."/>
        </authorList>
    </citation>
    <scope>NUCLEOTIDE SEQUENCE [LARGE SCALE GENOMIC DNA]</scope>
    <source>
        <strain evidence="1">51987-8</strain>
    </source>
</reference>
<comment type="caution">
    <text evidence="1">The sequence shown here is derived from an EMBL/GenBank/DDBJ whole genome shotgun (WGS) entry which is preliminary data.</text>
</comment>
<accession>A0A369JF02</accession>
<organism evidence="1 2">
    <name type="scientific">Hypsizygus marmoreus</name>
    <name type="common">White beech mushroom</name>
    <name type="synonym">Agaricus marmoreus</name>
    <dbReference type="NCBI Taxonomy" id="39966"/>
    <lineage>
        <taxon>Eukaryota</taxon>
        <taxon>Fungi</taxon>
        <taxon>Dikarya</taxon>
        <taxon>Basidiomycota</taxon>
        <taxon>Agaricomycotina</taxon>
        <taxon>Agaricomycetes</taxon>
        <taxon>Agaricomycetidae</taxon>
        <taxon>Agaricales</taxon>
        <taxon>Tricholomatineae</taxon>
        <taxon>Lyophyllaceae</taxon>
        <taxon>Hypsizygus</taxon>
    </lineage>
</organism>
<dbReference type="Proteomes" id="UP000076154">
    <property type="component" value="Unassembled WGS sequence"/>
</dbReference>
<sequence length="141" mass="16096">MKTTAWRSDASVLHLLPRGSLLIIIPPTNSPSGRLLRYPTCTLLLPSLRWVEPVDFVPLTHSHVLAYRPTMLHALPDDDESEFSVRAPFRLRIHPSGVYVRHPPPRPPTPRYRVLLRPVLLVLLHSAFNRNVYTAMPLTDQ</sequence>
<proteinExistence type="predicted"/>
<dbReference type="AlphaFoldDB" id="A0A369JF02"/>
<dbReference type="EMBL" id="LUEZ02000085">
    <property type="protein sequence ID" value="RDB18985.1"/>
    <property type="molecule type" value="Genomic_DNA"/>
</dbReference>
<protein>
    <submittedName>
        <fullName evidence="1">Uncharacterized protein</fullName>
    </submittedName>
</protein>
<keyword evidence="2" id="KW-1185">Reference proteome</keyword>